<dbReference type="EMBL" id="AQHW01000011">
    <property type="protein sequence ID" value="KKB57945.1"/>
    <property type="molecule type" value="Genomic_DNA"/>
</dbReference>
<evidence type="ECO:0000313" key="6">
    <source>
        <dbReference type="EMBL" id="KKB57945.1"/>
    </source>
</evidence>
<reference evidence="6 7" key="1">
    <citation type="submission" date="2013-04" db="EMBL/GenBank/DDBJ databases">
        <title>The Genome Sequence of Parabacteroides gordonii DSM 23371.</title>
        <authorList>
            <consortium name="The Broad Institute Genomics Platform"/>
            <person name="Earl A."/>
            <person name="Ward D."/>
            <person name="Feldgarden M."/>
            <person name="Gevers D."/>
            <person name="Martens E."/>
            <person name="Sakamoto M."/>
            <person name="Benno Y."/>
            <person name="Suzuki N."/>
            <person name="Matsunaga N."/>
            <person name="Koshihara K."/>
            <person name="Seki M."/>
            <person name="Komiya H."/>
            <person name="Walker B."/>
            <person name="Young S."/>
            <person name="Zeng Q."/>
            <person name="Gargeya S."/>
            <person name="Fitzgerald M."/>
            <person name="Haas B."/>
            <person name="Abouelleil A."/>
            <person name="Allen A.W."/>
            <person name="Alvarado L."/>
            <person name="Arachchi H.M."/>
            <person name="Berlin A.M."/>
            <person name="Chapman S.B."/>
            <person name="Gainer-Dewar J."/>
            <person name="Goldberg J."/>
            <person name="Griggs A."/>
            <person name="Gujja S."/>
            <person name="Hansen M."/>
            <person name="Howarth C."/>
            <person name="Imamovic A."/>
            <person name="Ireland A."/>
            <person name="Larimer J."/>
            <person name="McCowan C."/>
            <person name="Murphy C."/>
            <person name="Pearson M."/>
            <person name="Poon T.W."/>
            <person name="Priest M."/>
            <person name="Roberts A."/>
            <person name="Saif S."/>
            <person name="Shea T."/>
            <person name="Sisk P."/>
            <person name="Sykes S."/>
            <person name="Wortman J."/>
            <person name="Nusbaum C."/>
            <person name="Birren B."/>
        </authorList>
    </citation>
    <scope>NUCLEOTIDE SEQUENCE [LARGE SCALE GENOMIC DNA]</scope>
    <source>
        <strain evidence="6 7">MS-1</strain>
    </source>
</reference>
<dbReference type="STRING" id="1203610.HMPREF1536_01754"/>
<dbReference type="Gene3D" id="1.20.1050.60">
    <property type="entry name" value="alpha-1,2-mannosidase"/>
    <property type="match status" value="1"/>
</dbReference>
<comment type="subunit">
    <text evidence="2">Monomer.</text>
</comment>
<evidence type="ECO:0000256" key="2">
    <source>
        <dbReference type="ARBA" id="ARBA00011245"/>
    </source>
</evidence>
<dbReference type="Gene3D" id="3.30.2080.10">
    <property type="entry name" value="GH92 mannosidase domain"/>
    <property type="match status" value="1"/>
</dbReference>
<dbReference type="InterPro" id="IPR005887">
    <property type="entry name" value="GH92_a_mannosidase_put"/>
</dbReference>
<evidence type="ECO:0000256" key="1">
    <source>
        <dbReference type="ARBA" id="ARBA00001913"/>
    </source>
</evidence>
<dbReference type="HOGENOM" id="CLU_003690_2_1_10"/>
<dbReference type="Pfam" id="PF07971">
    <property type="entry name" value="Glyco_hydro_92"/>
    <property type="match status" value="1"/>
</dbReference>
<feature type="domain" description="Glycosyl hydrolase family 92 N-terminal" evidence="5">
    <location>
        <begin position="27"/>
        <end position="214"/>
    </location>
</feature>
<dbReference type="SUPFAM" id="SSF48208">
    <property type="entry name" value="Six-hairpin glycosidases"/>
    <property type="match status" value="1"/>
</dbReference>
<dbReference type="InterPro" id="IPR008928">
    <property type="entry name" value="6-hairpin_glycosidase_sf"/>
</dbReference>
<dbReference type="InterPro" id="IPR041371">
    <property type="entry name" value="GH92_N"/>
</dbReference>
<dbReference type="PANTHER" id="PTHR12143:SF43">
    <property type="entry name" value="PUTATIVE-RELATED"/>
    <property type="match status" value="1"/>
</dbReference>
<dbReference type="InterPro" id="IPR050883">
    <property type="entry name" value="PNGase"/>
</dbReference>
<evidence type="ECO:0000256" key="3">
    <source>
        <dbReference type="ARBA" id="ARBA00022837"/>
    </source>
</evidence>
<dbReference type="GO" id="GO:0005829">
    <property type="term" value="C:cytosol"/>
    <property type="evidence" value="ECO:0007669"/>
    <property type="project" value="TreeGrafter"/>
</dbReference>
<dbReference type="InterPro" id="IPR014718">
    <property type="entry name" value="GH-type_carb-bd"/>
</dbReference>
<dbReference type="PATRIC" id="fig|1203610.3.peg.1800"/>
<dbReference type="PANTHER" id="PTHR12143">
    <property type="entry name" value="PEPTIDE N-GLYCANASE PNGASE -RELATED"/>
    <property type="match status" value="1"/>
</dbReference>
<dbReference type="RefSeq" id="WP_028730098.1">
    <property type="nucleotide sequence ID" value="NZ_KE386765.1"/>
</dbReference>
<evidence type="ECO:0000259" key="5">
    <source>
        <dbReference type="Pfam" id="PF17678"/>
    </source>
</evidence>
<keyword evidence="3" id="KW-0106">Calcium</keyword>
<sequence>MKNYFLAGFLSLAFMVNCQPDKRLTNYVNPFLGTATLWETKDLGYERHLKTRTWGAEVFPGSSVPNAMVQLSPVTQFRSGAGYQYEDTVIYGFSHTNKGHWNLLHLPILPVTGDVSSDDYASKYSHTNESARPGYYQVFLERYGVNAELTSTLRCAYHKYTFRPEDDKKVLVDITRTNNGVRDWNIQKVDDYTFSGNQDAEGNIRFYAVSNYKIDNIEQVKNGEYEVSVVNFADSKGNKPLELKIGFSFVSVDNAKMNLEKEMMDKSFAQVSGEADKTWEKLLSNIEVTGGTEREKGIFYSCLYRSFLWPVLRSDVNGEYTDVKGDVVNNGFCYYTDPSFWDDYRNKLILLGMISPDVTVDVIKSITDKGEKRGGYMPTFFHGDHASVFVAGNYLRGLKDFDLNRAYKLLVNNATVPGKGGRPYLDEYIAQGWIAEKDTTNVPTWDEYKAAVTKTVEYAYDDYATALLAKELGDDSTYKTLMDRTDNYKNLFDPSTGFWRGKIADGSWIKDFDPYYPYYAYMYREANAWQSLFFAPHDPEGMIALYPSKKAVEQKLDSLFTEPWRNYEAHNLTGFIGNYCQGNQPGHSIPYTYYFIDKQEKAQCMLDSIMNHYYDMGKDKLAYSGMDDAGEMSSWYVFNAIGLYTYSPADPEYIITVPLFDQVKFTLGDHSQFTIVKNGKGRKITNITYGGQKISGWFISHDLLKQGKQLTISTE</sequence>
<dbReference type="InterPro" id="IPR012939">
    <property type="entry name" value="Glyco_hydro_92"/>
</dbReference>
<evidence type="ECO:0008006" key="8">
    <source>
        <dbReference type="Google" id="ProtNLM"/>
    </source>
</evidence>
<name>A0A0F5JK27_9BACT</name>
<gene>
    <name evidence="6" type="ORF">HMPREF1536_01754</name>
</gene>
<dbReference type="Proteomes" id="UP000033035">
    <property type="component" value="Unassembled WGS sequence"/>
</dbReference>
<keyword evidence="7" id="KW-1185">Reference proteome</keyword>
<dbReference type="GO" id="GO:0005975">
    <property type="term" value="P:carbohydrate metabolic process"/>
    <property type="evidence" value="ECO:0007669"/>
    <property type="project" value="InterPro"/>
</dbReference>
<dbReference type="GO" id="GO:0030246">
    <property type="term" value="F:carbohydrate binding"/>
    <property type="evidence" value="ECO:0007669"/>
    <property type="project" value="InterPro"/>
</dbReference>
<organism evidence="6 7">
    <name type="scientific">Parabacteroides gordonii MS-1 = DSM 23371</name>
    <dbReference type="NCBI Taxonomy" id="1203610"/>
    <lineage>
        <taxon>Bacteria</taxon>
        <taxon>Pseudomonadati</taxon>
        <taxon>Bacteroidota</taxon>
        <taxon>Bacteroidia</taxon>
        <taxon>Bacteroidales</taxon>
        <taxon>Tannerellaceae</taxon>
        <taxon>Parabacteroides</taxon>
    </lineage>
</organism>
<dbReference type="Gene3D" id="1.20.1610.10">
    <property type="entry name" value="alpha-1,2-mannosidases domains"/>
    <property type="match status" value="1"/>
</dbReference>
<evidence type="ECO:0000313" key="7">
    <source>
        <dbReference type="Proteomes" id="UP000033035"/>
    </source>
</evidence>
<protein>
    <recommendedName>
        <fullName evidence="8">Alpha-1,2-mannosidase</fullName>
    </recommendedName>
</protein>
<comment type="caution">
    <text evidence="6">The sequence shown here is derived from an EMBL/GenBank/DDBJ whole genome shotgun (WGS) entry which is preliminary data.</text>
</comment>
<feature type="domain" description="Glycosyl hydrolase family 92" evidence="4">
    <location>
        <begin position="254"/>
        <end position="712"/>
    </location>
</feature>
<comment type="cofactor">
    <cofactor evidence="1">
        <name>Ca(2+)</name>
        <dbReference type="ChEBI" id="CHEBI:29108"/>
    </cofactor>
</comment>
<proteinExistence type="predicted"/>
<accession>A0A0F5JK27</accession>
<evidence type="ECO:0000259" key="4">
    <source>
        <dbReference type="Pfam" id="PF07971"/>
    </source>
</evidence>
<dbReference type="AlphaFoldDB" id="A0A0F5JK27"/>
<dbReference type="Pfam" id="PF17678">
    <property type="entry name" value="Glyco_hydro_92N"/>
    <property type="match status" value="1"/>
</dbReference>
<dbReference type="NCBIfam" id="TIGR01180">
    <property type="entry name" value="aman2_put"/>
    <property type="match status" value="1"/>
</dbReference>
<dbReference type="Gene3D" id="2.70.98.10">
    <property type="match status" value="1"/>
</dbReference>
<dbReference type="GO" id="GO:0000224">
    <property type="term" value="F:peptide-N4-(N-acetyl-beta-glucosaminyl)asparagine amidase activity"/>
    <property type="evidence" value="ECO:0007669"/>
    <property type="project" value="TreeGrafter"/>
</dbReference>
<dbReference type="GO" id="GO:0006516">
    <property type="term" value="P:glycoprotein catabolic process"/>
    <property type="evidence" value="ECO:0007669"/>
    <property type="project" value="TreeGrafter"/>
</dbReference>